<dbReference type="AlphaFoldDB" id="A0A4R2NBU9"/>
<dbReference type="Gene3D" id="2.160.20.120">
    <property type="match status" value="1"/>
</dbReference>
<dbReference type="InterPro" id="IPR025164">
    <property type="entry name" value="Toastrack_DUF4097"/>
</dbReference>
<accession>A0A4R2NBU9</accession>
<organism evidence="2 3">
    <name type="scientific">Scopulibacillus darangshiensis</name>
    <dbReference type="NCBI Taxonomy" id="442528"/>
    <lineage>
        <taxon>Bacteria</taxon>
        <taxon>Bacillati</taxon>
        <taxon>Bacillota</taxon>
        <taxon>Bacilli</taxon>
        <taxon>Bacillales</taxon>
        <taxon>Sporolactobacillaceae</taxon>
        <taxon>Scopulibacillus</taxon>
    </lineage>
</organism>
<name>A0A4R2NBU9_9BACL</name>
<reference evidence="2 3" key="1">
    <citation type="submission" date="2019-03" db="EMBL/GenBank/DDBJ databases">
        <title>Genomic Encyclopedia of Type Strains, Phase IV (KMG-IV): sequencing the most valuable type-strain genomes for metagenomic binning, comparative biology and taxonomic classification.</title>
        <authorList>
            <person name="Goeker M."/>
        </authorList>
    </citation>
    <scope>NUCLEOTIDE SEQUENCE [LARGE SCALE GENOMIC DNA]</scope>
    <source>
        <strain evidence="2 3">DSM 19377</strain>
    </source>
</reference>
<gene>
    <name evidence="2" type="ORF">EV207_17010</name>
</gene>
<dbReference type="EMBL" id="SLXK01000070">
    <property type="protein sequence ID" value="TCP18631.1"/>
    <property type="molecule type" value="Genomic_DNA"/>
</dbReference>
<evidence type="ECO:0000313" key="3">
    <source>
        <dbReference type="Proteomes" id="UP000295416"/>
    </source>
</evidence>
<sequence length="290" mass="31014">MKKIIGIVMIVCGIFILFGILASGAGKLLSFGSDEKKAASTAGIKNIDIDVARANVNIIQHDGNKLVAKIENNKLTEHIRVTEDGSTMKVRLDHGPLNWWPFGTVKVDVYVPKSYNQNIALSIGSGNVDFNRSGGSMSLNDLTLEISSGNIELENLEVNKLKNDVRSGRLSVENVTSDTSSFDIKSGRVNLDHFTGELNGNVYSGRLSADMDKLTGPVNLDVKSGRASLGLPDNADFTLDAHAASGRVSCDFPLKNAAMNGDTAIKGSYGSGKYPIKLNVASGRISVNDR</sequence>
<dbReference type="Pfam" id="PF13349">
    <property type="entry name" value="DUF4097"/>
    <property type="match status" value="1"/>
</dbReference>
<keyword evidence="3" id="KW-1185">Reference proteome</keyword>
<dbReference type="RefSeq" id="WP_132748583.1">
    <property type="nucleotide sequence ID" value="NZ_SLXK01000070.1"/>
</dbReference>
<protein>
    <submittedName>
        <fullName evidence="2">Lia operon protein LiaG</fullName>
    </submittedName>
</protein>
<evidence type="ECO:0000259" key="1">
    <source>
        <dbReference type="Pfam" id="PF13349"/>
    </source>
</evidence>
<comment type="caution">
    <text evidence="2">The sequence shown here is derived from an EMBL/GenBank/DDBJ whole genome shotgun (WGS) entry which is preliminary data.</text>
</comment>
<proteinExistence type="predicted"/>
<dbReference type="Proteomes" id="UP000295416">
    <property type="component" value="Unassembled WGS sequence"/>
</dbReference>
<dbReference type="OrthoDB" id="2940757at2"/>
<evidence type="ECO:0000313" key="2">
    <source>
        <dbReference type="EMBL" id="TCP18631.1"/>
    </source>
</evidence>
<feature type="domain" description="DUF4097" evidence="1">
    <location>
        <begin position="44"/>
        <end position="287"/>
    </location>
</feature>